<sequence>MIKRSLLIAIGAVILSLLVHGLGLSLTSRNVQTSPGQETIVDVTDVGSTFEDFAEALPEPETPEITRPEPVVETSPTSQALVASETPQYVTTPDTGTAEVLEPDAAEAPSGGEDDTVSDALAPEAAVTETEAAPPEGAPEGSADPTETAKAAPSPSLELPLPPETLQPDIVIAALPDNPDITETEEADDSSASAITRSLRPPKERPSAEALGVPEGTQQRAASGVIESPLTAYRRSGVDLLSGAGSGGTGASGFRSAGNAGATNYVGQILTRLNRAPVVYASARGVARVAFLINPDGSLAWVRVLRSSGTSDIDRAARAQVRSAAPFPRPPSGTSQRLVFNYRNR</sequence>
<feature type="region of interest" description="Disordered" evidence="10">
    <location>
        <begin position="180"/>
        <end position="228"/>
    </location>
</feature>
<dbReference type="Pfam" id="PF13103">
    <property type="entry name" value="TonB_2"/>
    <property type="match status" value="1"/>
</dbReference>
<evidence type="ECO:0000259" key="11">
    <source>
        <dbReference type="PROSITE" id="PS52015"/>
    </source>
</evidence>
<evidence type="ECO:0000256" key="7">
    <source>
        <dbReference type="ARBA" id="ARBA00022927"/>
    </source>
</evidence>
<evidence type="ECO:0000256" key="1">
    <source>
        <dbReference type="ARBA" id="ARBA00004383"/>
    </source>
</evidence>
<keyword evidence="5" id="KW-0997">Cell inner membrane</keyword>
<dbReference type="PANTHER" id="PTHR33446:SF2">
    <property type="entry name" value="PROTEIN TONB"/>
    <property type="match status" value="1"/>
</dbReference>
<feature type="region of interest" description="Disordered" evidence="10">
    <location>
        <begin position="58"/>
        <end position="99"/>
    </location>
</feature>
<comment type="similarity">
    <text evidence="2">Belongs to the TonB family.</text>
</comment>
<dbReference type="SUPFAM" id="SSF74653">
    <property type="entry name" value="TolA/TonB C-terminal domain"/>
    <property type="match status" value="1"/>
</dbReference>
<dbReference type="InterPro" id="IPR051045">
    <property type="entry name" value="TonB-dependent_transducer"/>
</dbReference>
<protein>
    <submittedName>
        <fullName evidence="12">Gram-negative bacterial tonB protein</fullName>
    </submittedName>
</protein>
<evidence type="ECO:0000256" key="2">
    <source>
        <dbReference type="ARBA" id="ARBA00006555"/>
    </source>
</evidence>
<keyword evidence="13" id="KW-1185">Reference proteome</keyword>
<dbReference type="GO" id="GO:0055085">
    <property type="term" value="P:transmembrane transport"/>
    <property type="evidence" value="ECO:0007669"/>
    <property type="project" value="InterPro"/>
</dbReference>
<dbReference type="InterPro" id="IPR006260">
    <property type="entry name" value="TonB/TolA_C"/>
</dbReference>
<evidence type="ECO:0000256" key="10">
    <source>
        <dbReference type="SAM" id="MobiDB-lite"/>
    </source>
</evidence>
<dbReference type="NCBIfam" id="TIGR01352">
    <property type="entry name" value="tonB_Cterm"/>
    <property type="match status" value="1"/>
</dbReference>
<keyword evidence="6" id="KW-0812">Transmembrane</keyword>
<dbReference type="InterPro" id="IPR037682">
    <property type="entry name" value="TonB_C"/>
</dbReference>
<dbReference type="PROSITE" id="PS52015">
    <property type="entry name" value="TONB_CTD"/>
    <property type="match status" value="1"/>
</dbReference>
<dbReference type="GO" id="GO:0015031">
    <property type="term" value="P:protein transport"/>
    <property type="evidence" value="ECO:0007669"/>
    <property type="project" value="UniProtKB-KW"/>
</dbReference>
<comment type="subcellular location">
    <subcellularLocation>
        <location evidence="1">Cell inner membrane</location>
        <topology evidence="1">Single-pass membrane protein</topology>
        <orientation evidence="1">Periplasmic side</orientation>
    </subcellularLocation>
</comment>
<feature type="compositionally biased region" description="Polar residues" evidence="10">
    <location>
        <begin position="75"/>
        <end position="95"/>
    </location>
</feature>
<proteinExistence type="inferred from homology"/>
<keyword evidence="8" id="KW-1133">Transmembrane helix</keyword>
<dbReference type="GO" id="GO:0031992">
    <property type="term" value="F:energy transducer activity"/>
    <property type="evidence" value="ECO:0007669"/>
    <property type="project" value="TreeGrafter"/>
</dbReference>
<evidence type="ECO:0000256" key="4">
    <source>
        <dbReference type="ARBA" id="ARBA00022475"/>
    </source>
</evidence>
<feature type="compositionally biased region" description="Low complexity" evidence="10">
    <location>
        <begin position="125"/>
        <end position="145"/>
    </location>
</feature>
<keyword evidence="7" id="KW-0653">Protein transport</keyword>
<keyword evidence="3" id="KW-0813">Transport</keyword>
<dbReference type="GO" id="GO:0098797">
    <property type="term" value="C:plasma membrane protein complex"/>
    <property type="evidence" value="ECO:0007669"/>
    <property type="project" value="TreeGrafter"/>
</dbReference>
<feature type="compositionally biased region" description="Low complexity" evidence="10">
    <location>
        <begin position="63"/>
        <end position="74"/>
    </location>
</feature>
<dbReference type="RefSeq" id="WP_176237714.1">
    <property type="nucleotide sequence ID" value="NZ_FWXB01000012.1"/>
</dbReference>
<accession>A0A1X7BU56</accession>
<gene>
    <name evidence="12" type="ORF">ROA7745_03004</name>
</gene>
<dbReference type="EMBL" id="FWXB01000012">
    <property type="protein sequence ID" value="SMC13167.1"/>
    <property type="molecule type" value="Genomic_DNA"/>
</dbReference>
<dbReference type="Gene3D" id="3.30.1150.10">
    <property type="match status" value="1"/>
</dbReference>
<evidence type="ECO:0000256" key="6">
    <source>
        <dbReference type="ARBA" id="ARBA00022692"/>
    </source>
</evidence>
<evidence type="ECO:0000256" key="9">
    <source>
        <dbReference type="ARBA" id="ARBA00023136"/>
    </source>
</evidence>
<feature type="region of interest" description="Disordered" evidence="10">
    <location>
        <begin position="125"/>
        <end position="163"/>
    </location>
</feature>
<organism evidence="12 13">
    <name type="scientific">Roseovarius aestuarii</name>
    <dbReference type="NCBI Taxonomy" id="475083"/>
    <lineage>
        <taxon>Bacteria</taxon>
        <taxon>Pseudomonadati</taxon>
        <taxon>Pseudomonadota</taxon>
        <taxon>Alphaproteobacteria</taxon>
        <taxon>Rhodobacterales</taxon>
        <taxon>Roseobacteraceae</taxon>
        <taxon>Roseovarius</taxon>
    </lineage>
</organism>
<keyword evidence="4" id="KW-1003">Cell membrane</keyword>
<dbReference type="Proteomes" id="UP000193224">
    <property type="component" value="Unassembled WGS sequence"/>
</dbReference>
<name>A0A1X7BU56_9RHOB</name>
<feature type="compositionally biased region" description="Acidic residues" evidence="10">
    <location>
        <begin position="180"/>
        <end position="189"/>
    </location>
</feature>
<dbReference type="PANTHER" id="PTHR33446">
    <property type="entry name" value="PROTEIN TONB-RELATED"/>
    <property type="match status" value="1"/>
</dbReference>
<keyword evidence="9" id="KW-0472">Membrane</keyword>
<evidence type="ECO:0000256" key="8">
    <source>
        <dbReference type="ARBA" id="ARBA00022989"/>
    </source>
</evidence>
<evidence type="ECO:0000256" key="5">
    <source>
        <dbReference type="ARBA" id="ARBA00022519"/>
    </source>
</evidence>
<reference evidence="12 13" key="1">
    <citation type="submission" date="2017-03" db="EMBL/GenBank/DDBJ databases">
        <authorList>
            <person name="Afonso C.L."/>
            <person name="Miller P.J."/>
            <person name="Scott M.A."/>
            <person name="Spackman E."/>
            <person name="Goraichik I."/>
            <person name="Dimitrov K.M."/>
            <person name="Suarez D.L."/>
            <person name="Swayne D.E."/>
        </authorList>
    </citation>
    <scope>NUCLEOTIDE SEQUENCE [LARGE SCALE GENOMIC DNA]</scope>
    <source>
        <strain evidence="12 13">CECT 7745</strain>
    </source>
</reference>
<dbReference type="AlphaFoldDB" id="A0A1X7BU56"/>
<evidence type="ECO:0000256" key="3">
    <source>
        <dbReference type="ARBA" id="ARBA00022448"/>
    </source>
</evidence>
<evidence type="ECO:0000313" key="13">
    <source>
        <dbReference type="Proteomes" id="UP000193224"/>
    </source>
</evidence>
<feature type="domain" description="TonB C-terminal" evidence="11">
    <location>
        <begin position="259"/>
        <end position="345"/>
    </location>
</feature>
<evidence type="ECO:0000313" key="12">
    <source>
        <dbReference type="EMBL" id="SMC13167.1"/>
    </source>
</evidence>